<evidence type="ECO:0000313" key="2">
    <source>
        <dbReference type="Proteomes" id="UP000050280"/>
    </source>
</evidence>
<dbReference type="EMBL" id="LDJX01000002">
    <property type="protein sequence ID" value="KPM33019.1"/>
    <property type="molecule type" value="Genomic_DNA"/>
</dbReference>
<sequence>MLLAQFIAKCTCTINLKGNTTSQSTIYTAIGTNYTLATIVARKF</sequence>
<evidence type="ECO:0000313" key="1">
    <source>
        <dbReference type="EMBL" id="KPM33019.1"/>
    </source>
</evidence>
<dbReference type="AlphaFoldDB" id="A0A0P7AHH6"/>
<organism evidence="1 2">
    <name type="scientific">Croceitalea dokdonensis DOKDO 023</name>
    <dbReference type="NCBI Taxonomy" id="1300341"/>
    <lineage>
        <taxon>Bacteria</taxon>
        <taxon>Pseudomonadati</taxon>
        <taxon>Bacteroidota</taxon>
        <taxon>Flavobacteriia</taxon>
        <taxon>Flavobacteriales</taxon>
        <taxon>Flavobacteriaceae</taxon>
        <taxon>Croceitalea</taxon>
    </lineage>
</organism>
<reference evidence="1 2" key="1">
    <citation type="submission" date="2015-09" db="EMBL/GenBank/DDBJ databases">
        <title>Genome sequence of the marine flavobacterium Croceitalea dokdonensis DOKDO 023 that contains proton- and sodium-pumping rhodopsins.</title>
        <authorList>
            <person name="Kwon S.-K."/>
            <person name="Lee H.K."/>
            <person name="Kwak M.-J."/>
            <person name="Kim J.F."/>
        </authorList>
    </citation>
    <scope>NUCLEOTIDE SEQUENCE [LARGE SCALE GENOMIC DNA]</scope>
    <source>
        <strain evidence="1 2">DOKDO 023</strain>
    </source>
</reference>
<comment type="caution">
    <text evidence="1">The sequence shown here is derived from an EMBL/GenBank/DDBJ whole genome shotgun (WGS) entry which is preliminary data.</text>
</comment>
<gene>
    <name evidence="1" type="ORF">I595_1446</name>
</gene>
<name>A0A0P7AHH6_9FLAO</name>
<dbReference type="Proteomes" id="UP000050280">
    <property type="component" value="Unassembled WGS sequence"/>
</dbReference>
<accession>A0A0P7AHH6</accession>
<protein>
    <submittedName>
        <fullName evidence="1">Uncharacterized protein</fullName>
    </submittedName>
</protein>
<proteinExistence type="predicted"/>
<keyword evidence="2" id="KW-1185">Reference proteome</keyword>